<evidence type="ECO:0000256" key="1">
    <source>
        <dbReference type="SAM" id="Phobius"/>
    </source>
</evidence>
<keyword evidence="1" id="KW-1133">Transmembrane helix</keyword>
<keyword evidence="1" id="KW-0472">Membrane</keyword>
<sequence length="154" mass="17478">MKNFKILSSLNLNRRSQLELFIVFLVIFFVFIGAMVFTAKRLGHDNGNNRATGIQRETVYQQDIKRNYEKEIVPIVRSFAAEGSAGTTEERLTAIVKTRDALLSLTVPKEYTDLHLQLVIALSQLEGGYKGDADKLASGQKNLREIYDSNPWLR</sequence>
<reference evidence="2 3" key="1">
    <citation type="journal article" date="2016" name="Nat. Commun.">
        <title>Thousands of microbial genomes shed light on interconnected biogeochemical processes in an aquifer system.</title>
        <authorList>
            <person name="Anantharaman K."/>
            <person name="Brown C.T."/>
            <person name="Hug L.A."/>
            <person name="Sharon I."/>
            <person name="Castelle C.J."/>
            <person name="Probst A.J."/>
            <person name="Thomas B.C."/>
            <person name="Singh A."/>
            <person name="Wilkins M.J."/>
            <person name="Karaoz U."/>
            <person name="Brodie E.L."/>
            <person name="Williams K.H."/>
            <person name="Hubbard S.S."/>
            <person name="Banfield J.F."/>
        </authorList>
    </citation>
    <scope>NUCLEOTIDE SEQUENCE [LARGE SCALE GENOMIC DNA]</scope>
</reference>
<comment type="caution">
    <text evidence="2">The sequence shown here is derived from an EMBL/GenBank/DDBJ whole genome shotgun (WGS) entry which is preliminary data.</text>
</comment>
<accession>A0A1F7URS2</accession>
<gene>
    <name evidence="2" type="ORF">A2936_03350</name>
</gene>
<dbReference type="Proteomes" id="UP000176846">
    <property type="component" value="Unassembled WGS sequence"/>
</dbReference>
<evidence type="ECO:0000313" key="3">
    <source>
        <dbReference type="Proteomes" id="UP000176846"/>
    </source>
</evidence>
<dbReference type="EMBL" id="MGEK01000035">
    <property type="protein sequence ID" value="OGL80992.1"/>
    <property type="molecule type" value="Genomic_DNA"/>
</dbReference>
<organism evidence="2 3">
    <name type="scientific">Candidatus Uhrbacteria bacterium RIFCSPLOWO2_01_FULL_47_25</name>
    <dbReference type="NCBI Taxonomy" id="1802402"/>
    <lineage>
        <taxon>Bacteria</taxon>
        <taxon>Candidatus Uhriibacteriota</taxon>
    </lineage>
</organism>
<evidence type="ECO:0000313" key="2">
    <source>
        <dbReference type="EMBL" id="OGL80992.1"/>
    </source>
</evidence>
<feature type="transmembrane region" description="Helical" evidence="1">
    <location>
        <begin position="20"/>
        <end position="39"/>
    </location>
</feature>
<name>A0A1F7URS2_9BACT</name>
<keyword evidence="1" id="KW-0812">Transmembrane</keyword>
<protein>
    <submittedName>
        <fullName evidence="2">Uncharacterized protein</fullName>
    </submittedName>
</protein>
<proteinExistence type="predicted"/>
<dbReference type="AlphaFoldDB" id="A0A1F7URS2"/>